<keyword evidence="2" id="KW-1185">Reference proteome</keyword>
<accession>A0ABR1ZIF6</accession>
<organism evidence="1 2">
    <name type="scientific">Hibiscus sabdariffa</name>
    <name type="common">roselle</name>
    <dbReference type="NCBI Taxonomy" id="183260"/>
    <lineage>
        <taxon>Eukaryota</taxon>
        <taxon>Viridiplantae</taxon>
        <taxon>Streptophyta</taxon>
        <taxon>Embryophyta</taxon>
        <taxon>Tracheophyta</taxon>
        <taxon>Spermatophyta</taxon>
        <taxon>Magnoliopsida</taxon>
        <taxon>eudicotyledons</taxon>
        <taxon>Gunneridae</taxon>
        <taxon>Pentapetalae</taxon>
        <taxon>rosids</taxon>
        <taxon>malvids</taxon>
        <taxon>Malvales</taxon>
        <taxon>Malvaceae</taxon>
        <taxon>Malvoideae</taxon>
        <taxon>Hibiscus</taxon>
    </lineage>
</organism>
<evidence type="ECO:0000313" key="1">
    <source>
        <dbReference type="EMBL" id="KAK8480326.1"/>
    </source>
</evidence>
<gene>
    <name evidence="1" type="ORF">V6N12_041492</name>
</gene>
<name>A0ABR1ZIF6_9ROSI</name>
<sequence length="266" mass="29695">MNEAIGPESPRMFVRNGTIRAHRSSSQSQSTPECPCLARLVGEHVSHRIYEVAVYKREPCRGLREFPCPSPFSLSPSSQLNREYTNHLRPTSQNDLYERQAYSPAAKHNQSKLCLERIDFRDRFKPHSTGLMKLGLSVFAEYLVVGLGLLSSLPTYLPSLDRIKSFVVRKGFNPAPSAPGPVYRMQRLEVCPSGVGILKSFLKQRRKEVTLLLSGGNGILKSHKNCSRLEAGLRAARRDHPTQGILRNPLKRNGKTYAISAVGAID</sequence>
<protein>
    <submittedName>
        <fullName evidence="1">Uncharacterized protein</fullName>
    </submittedName>
</protein>
<dbReference type="Proteomes" id="UP001472677">
    <property type="component" value="Unassembled WGS sequence"/>
</dbReference>
<proteinExistence type="predicted"/>
<reference evidence="1 2" key="1">
    <citation type="journal article" date="2024" name="G3 (Bethesda)">
        <title>Genome assembly of Hibiscus sabdariffa L. provides insights into metabolisms of medicinal natural products.</title>
        <authorList>
            <person name="Kim T."/>
        </authorList>
    </citation>
    <scope>NUCLEOTIDE SEQUENCE [LARGE SCALE GENOMIC DNA]</scope>
    <source>
        <strain evidence="1">TK-2024</strain>
        <tissue evidence="1">Old leaves</tissue>
    </source>
</reference>
<comment type="caution">
    <text evidence="1">The sequence shown here is derived from an EMBL/GenBank/DDBJ whole genome shotgun (WGS) entry which is preliminary data.</text>
</comment>
<evidence type="ECO:0000313" key="2">
    <source>
        <dbReference type="Proteomes" id="UP001472677"/>
    </source>
</evidence>
<dbReference type="EMBL" id="JBBPBM010002073">
    <property type="protein sequence ID" value="KAK8480326.1"/>
    <property type="molecule type" value="Genomic_DNA"/>
</dbReference>